<dbReference type="SMART" id="SM00788">
    <property type="entry name" value="Adenylsucc_synt"/>
    <property type="match status" value="1"/>
</dbReference>
<sequence length="427" mass="46262">MPAVVIVGAQWGDEGKGKATDLLGSRVDYVVKFNGGNNAGHTVVIDGETYALHLLPSGILSPGCTPVIGNGVVIDLSVLFEEIEGLDARGIDTSKLVVSANAHVIPDYNRTMDKVTERFLGSRKIGTTGRGIGPTYADKMNRRGIRVQDLFDEKILTQKVEGALELKNQILSKIYNRRAVTVEEVVEDLLGYADRLRPMVADTGLLLHEALGRGETVLLEAGQATLLDVDHGTYPFVTSSSATTGGACTGSGIAPTEITRVIGIVKAYATRVGEGPFPTELFDDDGERLRKNGGEFGTTTGRPRRCGWYDAPIARYAARVNGVTDFVLTKLDVLTGWDRIPVCVAYEVDGERVDEMPMTQTDFHHAKPVYEYFDGWQEDISDCRSFDDLPVQAQAYVSALEKMSGARISAIGVGPGREQTVVVHDLL</sequence>
<comment type="function">
    <text evidence="8">Plays an important role in the de novo pathway of purine nucleotide biosynthesis. Catalyzes the first committed step in the biosynthesis of AMP from IMP.</text>
</comment>
<dbReference type="PANTHER" id="PTHR11846:SF0">
    <property type="entry name" value="ADENYLOSUCCINATE SYNTHETASE"/>
    <property type="match status" value="1"/>
</dbReference>
<comment type="subcellular location">
    <subcellularLocation>
        <location evidence="8">Cytoplasm</location>
    </subcellularLocation>
</comment>
<keyword evidence="6 8" id="KW-0460">Magnesium</keyword>
<dbReference type="NCBIfam" id="NF002223">
    <property type="entry name" value="PRK01117.1"/>
    <property type="match status" value="1"/>
</dbReference>
<keyword evidence="3 8" id="KW-0479">Metal-binding</keyword>
<dbReference type="InterPro" id="IPR042109">
    <property type="entry name" value="Adenylosuccinate_synth_dom1"/>
</dbReference>
<evidence type="ECO:0000256" key="3">
    <source>
        <dbReference type="ARBA" id="ARBA00022723"/>
    </source>
</evidence>
<keyword evidence="8" id="KW-0963">Cytoplasm</keyword>
<dbReference type="PROSITE" id="PS00513">
    <property type="entry name" value="ADENYLOSUCCIN_SYN_2"/>
    <property type="match status" value="1"/>
</dbReference>
<dbReference type="InterPro" id="IPR001114">
    <property type="entry name" value="Adenylosuccinate_synthetase"/>
</dbReference>
<dbReference type="NCBIfam" id="TIGR00184">
    <property type="entry name" value="purA"/>
    <property type="match status" value="1"/>
</dbReference>
<protein>
    <recommendedName>
        <fullName evidence="8 10">Adenylosuccinate synthetase</fullName>
        <shortName evidence="8">AMPSase</shortName>
        <shortName evidence="8">AdSS</shortName>
        <ecNumber evidence="8 10">6.3.4.4</ecNumber>
    </recommendedName>
    <alternativeName>
        <fullName evidence="8">IMP--aspartate ligase</fullName>
    </alternativeName>
</protein>
<feature type="binding site" evidence="8">
    <location>
        <position position="142"/>
    </location>
    <ligand>
        <name>IMP</name>
        <dbReference type="ChEBI" id="CHEBI:58053"/>
        <note>ligand shared between dimeric partners</note>
    </ligand>
</feature>
<evidence type="ECO:0000256" key="4">
    <source>
        <dbReference type="ARBA" id="ARBA00022741"/>
    </source>
</evidence>
<keyword evidence="7 8" id="KW-0342">GTP-binding</keyword>
<evidence type="ECO:0000256" key="2">
    <source>
        <dbReference type="ARBA" id="ARBA00022598"/>
    </source>
</evidence>
<evidence type="ECO:0000256" key="6">
    <source>
        <dbReference type="ARBA" id="ARBA00022842"/>
    </source>
</evidence>
<dbReference type="HAMAP" id="MF_00011">
    <property type="entry name" value="Adenylosucc_synth"/>
    <property type="match status" value="1"/>
</dbReference>
<keyword evidence="12" id="KW-1185">Reference proteome</keyword>
<feature type="binding site" evidence="8">
    <location>
        <begin position="330"/>
        <end position="332"/>
    </location>
    <ligand>
        <name>GTP</name>
        <dbReference type="ChEBI" id="CHEBI:37565"/>
    </ligand>
</feature>
<evidence type="ECO:0000256" key="5">
    <source>
        <dbReference type="ARBA" id="ARBA00022755"/>
    </source>
</evidence>
<feature type="binding site" evidence="8">
    <location>
        <begin position="40"/>
        <end position="42"/>
    </location>
    <ligand>
        <name>GTP</name>
        <dbReference type="ChEBI" id="CHEBI:37565"/>
    </ligand>
</feature>
<dbReference type="InterPro" id="IPR033128">
    <property type="entry name" value="Adenylosuccin_syn_Lys_AS"/>
</dbReference>
<dbReference type="GO" id="GO:0044208">
    <property type="term" value="P:'de novo' AMP biosynthetic process"/>
    <property type="evidence" value="ECO:0007669"/>
    <property type="project" value="UniProtKB-UniRule"/>
</dbReference>
<feature type="binding site" description="in other chain" evidence="8">
    <location>
        <position position="238"/>
    </location>
    <ligand>
        <name>IMP</name>
        <dbReference type="ChEBI" id="CHEBI:58053"/>
        <note>ligand shared between dimeric partners</note>
    </ligand>
</feature>
<dbReference type="EC" id="6.3.4.4" evidence="8 10"/>
<comment type="similarity">
    <text evidence="8 10">Belongs to the adenylosuccinate synthetase family.</text>
</comment>
<feature type="binding site" description="in other chain" evidence="8">
    <location>
        <begin position="13"/>
        <end position="16"/>
    </location>
    <ligand>
        <name>IMP</name>
        <dbReference type="ChEBI" id="CHEBI:58053"/>
        <note>ligand shared between dimeric partners</note>
    </ligand>
</feature>
<comment type="catalytic activity">
    <reaction evidence="8 10">
        <text>IMP + L-aspartate + GTP = N(6)-(1,2-dicarboxyethyl)-AMP + GDP + phosphate + 2 H(+)</text>
        <dbReference type="Rhea" id="RHEA:15753"/>
        <dbReference type="ChEBI" id="CHEBI:15378"/>
        <dbReference type="ChEBI" id="CHEBI:29991"/>
        <dbReference type="ChEBI" id="CHEBI:37565"/>
        <dbReference type="ChEBI" id="CHEBI:43474"/>
        <dbReference type="ChEBI" id="CHEBI:57567"/>
        <dbReference type="ChEBI" id="CHEBI:58053"/>
        <dbReference type="ChEBI" id="CHEBI:58189"/>
        <dbReference type="EC" id="6.3.4.4"/>
    </reaction>
</comment>
<evidence type="ECO:0000256" key="1">
    <source>
        <dbReference type="ARBA" id="ARBA00011738"/>
    </source>
</evidence>
<dbReference type="Gene3D" id="3.40.440.10">
    <property type="entry name" value="Adenylosuccinate Synthetase, subunit A, domain 1"/>
    <property type="match status" value="1"/>
</dbReference>
<proteinExistence type="inferred from homology"/>
<feature type="binding site" description="in other chain" evidence="8">
    <location>
        <position position="223"/>
    </location>
    <ligand>
        <name>IMP</name>
        <dbReference type="ChEBI" id="CHEBI:58053"/>
        <note>ligand shared between dimeric partners</note>
    </ligand>
</feature>
<comment type="cofactor">
    <cofactor evidence="8">
        <name>Mg(2+)</name>
        <dbReference type="ChEBI" id="CHEBI:18420"/>
    </cofactor>
    <text evidence="8">Binds 1 Mg(2+) ion per subunit.</text>
</comment>
<feature type="binding site" evidence="8">
    <location>
        <begin position="412"/>
        <end position="414"/>
    </location>
    <ligand>
        <name>GTP</name>
        <dbReference type="ChEBI" id="CHEBI:37565"/>
    </ligand>
</feature>
<dbReference type="PROSITE" id="PS01266">
    <property type="entry name" value="ADENYLOSUCCIN_SYN_1"/>
    <property type="match status" value="1"/>
</dbReference>
<gene>
    <name evidence="8" type="primary">purA</name>
    <name evidence="11" type="ORF">FHP06_15355</name>
</gene>
<dbReference type="UniPathway" id="UPA00075">
    <property type="reaction ID" value="UER00335"/>
</dbReference>
<feature type="binding site" description="in other chain" evidence="8">
    <location>
        <position position="128"/>
    </location>
    <ligand>
        <name>IMP</name>
        <dbReference type="ChEBI" id="CHEBI:58053"/>
        <note>ligand shared between dimeric partners</note>
    </ligand>
</feature>
<evidence type="ECO:0000313" key="12">
    <source>
        <dbReference type="Proteomes" id="UP000321571"/>
    </source>
</evidence>
<keyword evidence="5 8" id="KW-0658">Purine biosynthesis</keyword>
<dbReference type="Pfam" id="PF00709">
    <property type="entry name" value="Adenylsucc_synt"/>
    <property type="match status" value="1"/>
</dbReference>
<comment type="pathway">
    <text evidence="8 10">Purine metabolism; AMP biosynthesis via de novo pathway; AMP from IMP: step 1/2.</text>
</comment>
<comment type="subunit">
    <text evidence="1 8">Homodimer.</text>
</comment>
<feature type="binding site" description="in other chain" evidence="8">
    <location>
        <begin position="38"/>
        <end position="41"/>
    </location>
    <ligand>
        <name>IMP</name>
        <dbReference type="ChEBI" id="CHEBI:58053"/>
        <note>ligand shared between dimeric partners</note>
    </ligand>
</feature>
<feature type="binding site" evidence="8">
    <location>
        <begin position="298"/>
        <end position="304"/>
    </location>
    <ligand>
        <name>substrate</name>
    </ligand>
</feature>
<dbReference type="Gene3D" id="3.90.170.10">
    <property type="entry name" value="Adenylosuccinate Synthetase, subunit A, domain 3"/>
    <property type="match status" value="1"/>
</dbReference>
<dbReference type="RefSeq" id="WP_147687705.1">
    <property type="nucleotide sequence ID" value="NZ_VDUX01000009.1"/>
</dbReference>
<evidence type="ECO:0000256" key="7">
    <source>
        <dbReference type="ARBA" id="ARBA00023134"/>
    </source>
</evidence>
<evidence type="ECO:0000313" key="11">
    <source>
        <dbReference type="EMBL" id="TXL56632.1"/>
    </source>
</evidence>
<evidence type="ECO:0000256" key="9">
    <source>
        <dbReference type="PROSITE-ProRule" id="PRU10134"/>
    </source>
</evidence>
<dbReference type="GO" id="GO:0005525">
    <property type="term" value="F:GTP binding"/>
    <property type="evidence" value="ECO:0007669"/>
    <property type="project" value="UniProtKB-UniRule"/>
</dbReference>
<dbReference type="FunFam" id="3.90.170.10:FF:000001">
    <property type="entry name" value="Adenylosuccinate synthetase"/>
    <property type="match status" value="1"/>
</dbReference>
<dbReference type="PANTHER" id="PTHR11846">
    <property type="entry name" value="ADENYLOSUCCINATE SYNTHETASE"/>
    <property type="match status" value="1"/>
</dbReference>
<feature type="active site" evidence="9">
    <location>
        <position position="139"/>
    </location>
</feature>
<feature type="binding site" evidence="8">
    <location>
        <begin position="12"/>
        <end position="18"/>
    </location>
    <ligand>
        <name>GTP</name>
        <dbReference type="ChEBI" id="CHEBI:37565"/>
    </ligand>
</feature>
<dbReference type="Proteomes" id="UP000321571">
    <property type="component" value="Unassembled WGS sequence"/>
</dbReference>
<feature type="active site" description="Proton donor" evidence="8">
    <location>
        <position position="41"/>
    </location>
</feature>
<feature type="binding site" evidence="8">
    <location>
        <position position="13"/>
    </location>
    <ligand>
        <name>Mg(2+)</name>
        <dbReference type="ChEBI" id="CHEBI:18420"/>
    </ligand>
</feature>
<dbReference type="InterPro" id="IPR018220">
    <property type="entry name" value="Adenylosuccin_syn_GTP-bd"/>
</dbReference>
<dbReference type="InterPro" id="IPR027417">
    <property type="entry name" value="P-loop_NTPase"/>
</dbReference>
<dbReference type="GO" id="GO:0046040">
    <property type="term" value="P:IMP metabolic process"/>
    <property type="evidence" value="ECO:0007669"/>
    <property type="project" value="TreeGrafter"/>
</dbReference>
<dbReference type="InterPro" id="IPR042111">
    <property type="entry name" value="Adenylosuccinate_synth_dom3"/>
</dbReference>
<keyword evidence="4 8" id="KW-0547">Nucleotide-binding</keyword>
<reference evidence="11 12" key="1">
    <citation type="submission" date="2019-06" db="EMBL/GenBank/DDBJ databases">
        <title>Aeromicrobium sp. nov., isolated from a maize field.</title>
        <authorList>
            <person name="Lin S.-Y."/>
            <person name="Tsai C.-F."/>
            <person name="Young C.-C."/>
        </authorList>
    </citation>
    <scope>NUCLEOTIDE SEQUENCE [LARGE SCALE GENOMIC DNA]</scope>
    <source>
        <strain evidence="11 12">CC-CFT486</strain>
    </source>
</reference>
<dbReference type="AlphaFoldDB" id="A0A5C8NF25"/>
<comment type="caution">
    <text evidence="11">The sequence shown here is derived from an EMBL/GenBank/DDBJ whole genome shotgun (WGS) entry which is preliminary data.</text>
</comment>
<evidence type="ECO:0000256" key="8">
    <source>
        <dbReference type="HAMAP-Rule" id="MF_00011"/>
    </source>
</evidence>
<dbReference type="GO" id="GO:0000287">
    <property type="term" value="F:magnesium ion binding"/>
    <property type="evidence" value="ECO:0007669"/>
    <property type="project" value="UniProtKB-UniRule"/>
</dbReference>
<dbReference type="CDD" id="cd03108">
    <property type="entry name" value="AdSS"/>
    <property type="match status" value="1"/>
</dbReference>
<dbReference type="FunFam" id="1.10.300.10:FF:000001">
    <property type="entry name" value="Adenylosuccinate synthetase"/>
    <property type="match status" value="1"/>
</dbReference>
<dbReference type="GO" id="GO:0004019">
    <property type="term" value="F:adenylosuccinate synthase activity"/>
    <property type="evidence" value="ECO:0007669"/>
    <property type="project" value="UniProtKB-UniRule"/>
</dbReference>
<dbReference type="OrthoDB" id="9807553at2"/>
<feature type="binding site" evidence="8">
    <location>
        <position position="40"/>
    </location>
    <ligand>
        <name>Mg(2+)</name>
        <dbReference type="ChEBI" id="CHEBI:18420"/>
    </ligand>
</feature>
<accession>A0A5C8NF25</accession>
<name>A0A5C8NF25_9ACTN</name>
<dbReference type="InterPro" id="IPR042110">
    <property type="entry name" value="Adenylosuccinate_synth_dom2"/>
</dbReference>
<feature type="binding site" evidence="8">
    <location>
        <position position="304"/>
    </location>
    <ligand>
        <name>GTP</name>
        <dbReference type="ChEBI" id="CHEBI:37565"/>
    </ligand>
</feature>
<feature type="active site" description="Proton acceptor" evidence="8">
    <location>
        <position position="13"/>
    </location>
</feature>
<dbReference type="EMBL" id="VDUX01000009">
    <property type="protein sequence ID" value="TXL56632.1"/>
    <property type="molecule type" value="Genomic_DNA"/>
</dbReference>
<evidence type="ECO:0000256" key="10">
    <source>
        <dbReference type="RuleBase" id="RU000520"/>
    </source>
</evidence>
<dbReference type="GO" id="GO:0005737">
    <property type="term" value="C:cytoplasm"/>
    <property type="evidence" value="ECO:0007669"/>
    <property type="project" value="UniProtKB-SubCell"/>
</dbReference>
<dbReference type="SUPFAM" id="SSF52540">
    <property type="entry name" value="P-loop containing nucleoside triphosphate hydrolases"/>
    <property type="match status" value="1"/>
</dbReference>
<dbReference type="Gene3D" id="1.10.300.10">
    <property type="entry name" value="Adenylosuccinate Synthetase, subunit A, domain 2"/>
    <property type="match status" value="1"/>
</dbReference>
<organism evidence="11 12">
    <name type="scientific">Aeromicrobium terrae</name>
    <dbReference type="NCBI Taxonomy" id="2498846"/>
    <lineage>
        <taxon>Bacteria</taxon>
        <taxon>Bacillati</taxon>
        <taxon>Actinomycetota</taxon>
        <taxon>Actinomycetes</taxon>
        <taxon>Propionibacteriales</taxon>
        <taxon>Nocardioidaceae</taxon>
        <taxon>Aeromicrobium</taxon>
    </lineage>
</organism>
<feature type="binding site" description="in other chain" evidence="8">
    <location>
        <position position="302"/>
    </location>
    <ligand>
        <name>IMP</name>
        <dbReference type="ChEBI" id="CHEBI:58053"/>
        <note>ligand shared between dimeric partners</note>
    </ligand>
</feature>
<keyword evidence="2 8" id="KW-0436">Ligase</keyword>